<evidence type="ECO:0000259" key="9">
    <source>
        <dbReference type="PROSITE" id="PS50931"/>
    </source>
</evidence>
<dbReference type="Gene3D" id="1.10.10.10">
    <property type="entry name" value="Winged helix-like DNA-binding domain superfamily/Winged helix DNA-binding domain"/>
    <property type="match status" value="1"/>
</dbReference>
<comment type="similarity">
    <text evidence="2">Belongs to the LysR transcriptional regulatory family.</text>
</comment>
<dbReference type="PANTHER" id="PTHR30118:SF6">
    <property type="entry name" value="HTH-TYPE TRANSCRIPTIONAL REGULATOR LEUO"/>
    <property type="match status" value="1"/>
</dbReference>
<dbReference type="GO" id="GO:0003700">
    <property type="term" value="F:DNA-binding transcription factor activity"/>
    <property type="evidence" value="ECO:0007669"/>
    <property type="project" value="InterPro"/>
</dbReference>
<dbReference type="InterPro" id="IPR037416">
    <property type="entry name" value="NodD_PBP2"/>
</dbReference>
<evidence type="ECO:0000313" key="12">
    <source>
        <dbReference type="Proteomes" id="UP000199205"/>
    </source>
</evidence>
<accession>A0A1C3XB31</accession>
<keyword evidence="6" id="KW-0238">DNA-binding</keyword>
<dbReference type="SUPFAM" id="SSF53850">
    <property type="entry name" value="Periplasmic binding protein-like II"/>
    <property type="match status" value="1"/>
</dbReference>
<dbReference type="InterPro" id="IPR036390">
    <property type="entry name" value="WH_DNA-bd_sf"/>
</dbReference>
<dbReference type="Pfam" id="PF00126">
    <property type="entry name" value="HTH_1"/>
    <property type="match status" value="1"/>
</dbReference>
<dbReference type="Pfam" id="PF03466">
    <property type="entry name" value="LysR_substrate"/>
    <property type="match status" value="1"/>
</dbReference>
<dbReference type="Gene3D" id="3.40.190.10">
    <property type="entry name" value="Periplasmic binding protein-like II"/>
    <property type="match status" value="2"/>
</dbReference>
<keyword evidence="7" id="KW-0010">Activator</keyword>
<dbReference type="InterPro" id="IPR036388">
    <property type="entry name" value="WH-like_DNA-bd_sf"/>
</dbReference>
<dbReference type="EMBL" id="FMAF01000030">
    <property type="protein sequence ID" value="SCB49497.1"/>
    <property type="molecule type" value="Genomic_DNA"/>
</dbReference>
<feature type="domain" description="HTH lysR-type" evidence="9">
    <location>
        <begin position="6"/>
        <end position="63"/>
    </location>
</feature>
<keyword evidence="4" id="KW-0678">Repressor</keyword>
<dbReference type="GO" id="GO:0003677">
    <property type="term" value="F:DNA binding"/>
    <property type="evidence" value="ECO:0007669"/>
    <property type="project" value="UniProtKB-KW"/>
</dbReference>
<dbReference type="EMBL" id="JACHBG010000020">
    <property type="protein sequence ID" value="MBB6488233.1"/>
    <property type="molecule type" value="Genomic_DNA"/>
</dbReference>
<dbReference type="PRINTS" id="PR00039">
    <property type="entry name" value="HTHLYSR"/>
</dbReference>
<evidence type="ECO:0000313" key="13">
    <source>
        <dbReference type="Proteomes" id="UP000565576"/>
    </source>
</evidence>
<evidence type="ECO:0000256" key="5">
    <source>
        <dbReference type="ARBA" id="ARBA00023015"/>
    </source>
</evidence>
<keyword evidence="8" id="KW-0804">Transcription</keyword>
<evidence type="ECO:0000313" key="10">
    <source>
        <dbReference type="EMBL" id="MBB6488233.1"/>
    </source>
</evidence>
<dbReference type="CDD" id="cd08462">
    <property type="entry name" value="PBP2_NodD"/>
    <property type="match status" value="1"/>
</dbReference>
<proteinExistence type="inferred from homology"/>
<keyword evidence="3" id="KW-0536">Nodulation</keyword>
<dbReference type="AlphaFoldDB" id="A0A1C3XB31"/>
<dbReference type="PROSITE" id="PS50931">
    <property type="entry name" value="HTH_LYSR"/>
    <property type="match status" value="1"/>
</dbReference>
<keyword evidence="5" id="KW-0805">Transcription regulation</keyword>
<dbReference type="SUPFAM" id="SSF46785">
    <property type="entry name" value="Winged helix' DNA-binding domain"/>
    <property type="match status" value="1"/>
</dbReference>
<dbReference type="InterPro" id="IPR005119">
    <property type="entry name" value="LysR_subst-bd"/>
</dbReference>
<dbReference type="PANTHER" id="PTHR30118">
    <property type="entry name" value="HTH-TYPE TRANSCRIPTIONAL REGULATOR LEUO-RELATED"/>
    <property type="match status" value="1"/>
</dbReference>
<dbReference type="OrthoDB" id="8455878at2"/>
<dbReference type="Proteomes" id="UP000565576">
    <property type="component" value="Unassembled WGS sequence"/>
</dbReference>
<evidence type="ECO:0000256" key="3">
    <source>
        <dbReference type="ARBA" id="ARBA00022458"/>
    </source>
</evidence>
<evidence type="ECO:0000256" key="1">
    <source>
        <dbReference type="ARBA" id="ARBA00003502"/>
    </source>
</evidence>
<dbReference type="SMR" id="A0A1C3XB31"/>
<evidence type="ECO:0000256" key="8">
    <source>
        <dbReference type="ARBA" id="ARBA00023163"/>
    </source>
</evidence>
<comment type="function">
    <text evidence="1">NodD regulates the expression of the nodABCFE genes which encode other nodulation proteins. NodD is also a negative regulator of its own expression. Binds flavonoids as inducers.</text>
</comment>
<dbReference type="Proteomes" id="UP000199205">
    <property type="component" value="Unassembled WGS sequence"/>
</dbReference>
<evidence type="ECO:0000256" key="4">
    <source>
        <dbReference type="ARBA" id="ARBA00022491"/>
    </source>
</evidence>
<organism evidence="11 12">
    <name type="scientific">Rhizobium lusitanum</name>
    <dbReference type="NCBI Taxonomy" id="293958"/>
    <lineage>
        <taxon>Bacteria</taxon>
        <taxon>Pseudomonadati</taxon>
        <taxon>Pseudomonadota</taxon>
        <taxon>Alphaproteobacteria</taxon>
        <taxon>Hyphomicrobiales</taxon>
        <taxon>Rhizobiaceae</taxon>
        <taxon>Rhizobium/Agrobacterium group</taxon>
        <taxon>Rhizobium</taxon>
    </lineage>
</organism>
<reference evidence="11 12" key="1">
    <citation type="submission" date="2016-08" db="EMBL/GenBank/DDBJ databases">
        <authorList>
            <person name="Seilhamer J.J."/>
        </authorList>
    </citation>
    <scope>NUCLEOTIDE SEQUENCE [LARGE SCALE GENOMIC DNA]</scope>
    <source>
        <strain evidence="11 12">P1-7</strain>
    </source>
</reference>
<protein>
    <submittedName>
        <fullName evidence="10">LysR family nod box-dependent transcriptional activator</fullName>
    </submittedName>
    <submittedName>
        <fullName evidence="11">Transcriptional regulator NodD</fullName>
    </submittedName>
</protein>
<evidence type="ECO:0000256" key="2">
    <source>
        <dbReference type="ARBA" id="ARBA00009437"/>
    </source>
</evidence>
<dbReference type="InterPro" id="IPR000847">
    <property type="entry name" value="LysR_HTH_N"/>
</dbReference>
<dbReference type="RefSeq" id="WP_004112925.1">
    <property type="nucleotide sequence ID" value="NZ_FMAF01000030.1"/>
</dbReference>
<name>A0A1C3XB31_9HYPH</name>
<dbReference type="InterPro" id="IPR050389">
    <property type="entry name" value="LysR-type_TF"/>
</dbReference>
<sequence length="312" mass="34880">MRFKGLDLNLLVAFDALMTERNVSAAARSINLSQPAMSAAVRRLRDYFGDDLFTMQNRKLILTPRAESLASAVRETLQHIQLNIISADSFALDEPERHFTIALCDFMTTVFFRKIIKRLAREAPAVSFELIPLPDNPDQLLRRGKADFLILPELFMSSAHPRAKLFDEKFVSVGCTTNTKLSGQLTVREYMAMGHVTAKSGVGQQQSLEDFYLSERGVKRRVEVAVQSFGMVPAALLGTDRLAILPLRLVKHLAPSMPLRIVESPIPLPAFTEGIQWPASHENDPASTWMREIILQEAGRVASPSMCRESDI</sequence>
<gene>
    <name evidence="11" type="ORF">GA0061101_13061</name>
    <name evidence="10" type="ORF">GGD46_005547</name>
</gene>
<evidence type="ECO:0000313" key="11">
    <source>
        <dbReference type="EMBL" id="SCB49497.1"/>
    </source>
</evidence>
<evidence type="ECO:0000256" key="7">
    <source>
        <dbReference type="ARBA" id="ARBA00023159"/>
    </source>
</evidence>
<evidence type="ECO:0000256" key="6">
    <source>
        <dbReference type="ARBA" id="ARBA00023125"/>
    </source>
</evidence>
<reference evidence="10 13" key="2">
    <citation type="submission" date="2020-08" db="EMBL/GenBank/DDBJ databases">
        <title>Genomic Encyclopedia of Type Strains, Phase IV (KMG-V): Genome sequencing to study the core and pangenomes of soil and plant-associated prokaryotes.</title>
        <authorList>
            <person name="Whitman W."/>
        </authorList>
    </citation>
    <scope>NUCLEOTIDE SEQUENCE [LARGE SCALE GENOMIC DNA]</scope>
    <source>
        <strain evidence="10 13">SEMIA 4060</strain>
    </source>
</reference>